<reference evidence="3" key="1">
    <citation type="submission" date="2016-06" db="UniProtKB">
        <authorList>
            <consortium name="WormBaseParasite"/>
        </authorList>
    </citation>
    <scope>IDENTIFICATION</scope>
</reference>
<sequence length="72" mass="7978">MYDVVRSLSYHGVLSVDIPEKQCSLSFPPCSPPRCHIGDVNGTVRVDCQLDFSGRGATKDRQEKETPQNAIK</sequence>
<organism evidence="3">
    <name type="scientific">Onchocerca flexuosa</name>
    <dbReference type="NCBI Taxonomy" id="387005"/>
    <lineage>
        <taxon>Eukaryota</taxon>
        <taxon>Metazoa</taxon>
        <taxon>Ecdysozoa</taxon>
        <taxon>Nematoda</taxon>
        <taxon>Chromadorea</taxon>
        <taxon>Rhabditida</taxon>
        <taxon>Spirurina</taxon>
        <taxon>Spiruromorpha</taxon>
        <taxon>Filarioidea</taxon>
        <taxon>Onchocercidae</taxon>
        <taxon>Onchocerca</taxon>
    </lineage>
</organism>
<reference evidence="1 2" key="2">
    <citation type="submission" date="2018-11" db="EMBL/GenBank/DDBJ databases">
        <authorList>
            <consortium name="Pathogen Informatics"/>
        </authorList>
    </citation>
    <scope>NUCLEOTIDE SEQUENCE [LARGE SCALE GENOMIC DNA]</scope>
</reference>
<name>A0A183H3S4_9BILA</name>
<dbReference type="AlphaFoldDB" id="A0A183H3S4"/>
<dbReference type="Proteomes" id="UP000267606">
    <property type="component" value="Unassembled WGS sequence"/>
</dbReference>
<proteinExistence type="predicted"/>
<gene>
    <name evidence="1" type="ORF">OFLC_LOCUS2134</name>
</gene>
<dbReference type="WBParaSite" id="OFLC_0000213301-mRNA-1">
    <property type="protein sequence ID" value="OFLC_0000213301-mRNA-1"/>
    <property type="gene ID" value="OFLC_0000213301"/>
</dbReference>
<protein>
    <submittedName>
        <fullName evidence="3">ZP domain-containing protein</fullName>
    </submittedName>
</protein>
<accession>A0A183H3S4</accession>
<evidence type="ECO:0000313" key="1">
    <source>
        <dbReference type="EMBL" id="VDO31985.1"/>
    </source>
</evidence>
<dbReference type="EMBL" id="UZAJ01001167">
    <property type="protein sequence ID" value="VDO31985.1"/>
    <property type="molecule type" value="Genomic_DNA"/>
</dbReference>
<evidence type="ECO:0000313" key="3">
    <source>
        <dbReference type="WBParaSite" id="OFLC_0000213301-mRNA-1"/>
    </source>
</evidence>
<keyword evidence="2" id="KW-1185">Reference proteome</keyword>
<evidence type="ECO:0000313" key="2">
    <source>
        <dbReference type="Proteomes" id="UP000267606"/>
    </source>
</evidence>